<evidence type="ECO:0000259" key="1">
    <source>
        <dbReference type="PROSITE" id="PS51750"/>
    </source>
</evidence>
<dbReference type="PANTHER" id="PTHR36180:SF2">
    <property type="entry name" value="BRO FAMILY PROTEIN"/>
    <property type="match status" value="1"/>
</dbReference>
<dbReference type="AlphaFoldDB" id="A0AA42DMD6"/>
<evidence type="ECO:0000313" key="2">
    <source>
        <dbReference type="EMBL" id="MDA3731411.1"/>
    </source>
</evidence>
<evidence type="ECO:0000313" key="3">
    <source>
        <dbReference type="Proteomes" id="UP001169242"/>
    </source>
</evidence>
<dbReference type="Pfam" id="PF02498">
    <property type="entry name" value="Bro-N"/>
    <property type="match status" value="1"/>
</dbReference>
<accession>A0AA42DMD6</accession>
<gene>
    <name evidence="2" type="ORF">PBV87_07970</name>
</gene>
<reference evidence="2" key="1">
    <citation type="journal article" date="2023" name="Int. J. Syst. Evol. Microbiol.">
        <title>&lt;i&gt;Holtiella tumoricola&lt;/i&gt; gen. nov. sp. nov., isolated from a human clinical sample.</title>
        <authorList>
            <person name="Allen-Vercoe E."/>
            <person name="Daigneault M.C."/>
            <person name="Vancuren S.J."/>
            <person name="Cochrane K."/>
            <person name="O'Neal L.L."/>
            <person name="Sankaranarayanan K."/>
            <person name="Lawson P.A."/>
        </authorList>
    </citation>
    <scope>NUCLEOTIDE SEQUENCE</scope>
    <source>
        <strain evidence="2">CC70A</strain>
    </source>
</reference>
<keyword evidence="3" id="KW-1185">Reference proteome</keyword>
<dbReference type="Proteomes" id="UP001169242">
    <property type="component" value="Unassembled WGS sequence"/>
</dbReference>
<sequence>MHELKIFENEEFGQIRTTLDENGNVLFCGSDVAKALGYMDAPKAIKLHCKKDGWAIYPVIDSIGRTQQAKFLNEGNVYRLIIKSKLPSAERFEKWVFEEVLPSIRKYGAYVIAPKLEEIIANPESLELLLKQLLTEMQKNNELEQRLTELVPKGTYYDKLIETEMLTNFRTTANELGIKPMAFTQFLIDNKYVYRDTRQKVLPYQPYIHDGLFVIKDFCKNGYHGQQTLITVYGKLYLLEELQKEKRI</sequence>
<name>A0AA42DMD6_9FIRM</name>
<dbReference type="GO" id="GO:0003677">
    <property type="term" value="F:DNA binding"/>
    <property type="evidence" value="ECO:0007669"/>
    <property type="project" value="InterPro"/>
</dbReference>
<dbReference type="RefSeq" id="WP_271011796.1">
    <property type="nucleotide sequence ID" value="NZ_JAQIFT010000033.1"/>
</dbReference>
<dbReference type="InterPro" id="IPR003497">
    <property type="entry name" value="BRO_N_domain"/>
</dbReference>
<dbReference type="EMBL" id="JAQIFT010000033">
    <property type="protein sequence ID" value="MDA3731411.1"/>
    <property type="molecule type" value="Genomic_DNA"/>
</dbReference>
<dbReference type="SMART" id="SM01040">
    <property type="entry name" value="Bro-N"/>
    <property type="match status" value="1"/>
</dbReference>
<feature type="domain" description="Bro-N" evidence="1">
    <location>
        <begin position="1"/>
        <end position="108"/>
    </location>
</feature>
<dbReference type="PROSITE" id="PS51750">
    <property type="entry name" value="BRO_N"/>
    <property type="match status" value="1"/>
</dbReference>
<protein>
    <submittedName>
        <fullName evidence="2">BRO family protein</fullName>
    </submittedName>
</protein>
<dbReference type="InterPro" id="IPR005039">
    <property type="entry name" value="Ant_C"/>
</dbReference>
<comment type="caution">
    <text evidence="2">The sequence shown here is derived from an EMBL/GenBank/DDBJ whole genome shotgun (WGS) entry which is preliminary data.</text>
</comment>
<proteinExistence type="predicted"/>
<dbReference type="Pfam" id="PF03374">
    <property type="entry name" value="ANT"/>
    <property type="match status" value="1"/>
</dbReference>
<dbReference type="PANTHER" id="PTHR36180">
    <property type="entry name" value="DNA-BINDING PROTEIN-RELATED-RELATED"/>
    <property type="match status" value="1"/>
</dbReference>
<organism evidence="2 3">
    <name type="scientific">Holtiella tumoricola</name>
    <dbReference type="NCBI Taxonomy" id="3018743"/>
    <lineage>
        <taxon>Bacteria</taxon>
        <taxon>Bacillati</taxon>
        <taxon>Bacillota</taxon>
        <taxon>Clostridia</taxon>
        <taxon>Lachnospirales</taxon>
        <taxon>Cellulosilyticaceae</taxon>
        <taxon>Holtiella</taxon>
    </lineage>
</organism>